<organism evidence="5 6">
    <name type="scientific">Candidatus Auribacter fodinae</name>
    <dbReference type="NCBI Taxonomy" id="2093366"/>
    <lineage>
        <taxon>Bacteria</taxon>
        <taxon>Pseudomonadati</taxon>
        <taxon>Candidatus Auribacterota</taxon>
        <taxon>Candidatus Auribacteria</taxon>
        <taxon>Candidatus Auribacterales</taxon>
        <taxon>Candidatus Auribacteraceae</taxon>
        <taxon>Candidatus Auribacter</taxon>
    </lineage>
</organism>
<dbReference type="Pfam" id="PF04055">
    <property type="entry name" value="Radical_SAM"/>
    <property type="match status" value="1"/>
</dbReference>
<reference evidence="5 6" key="1">
    <citation type="journal article" date="2017" name="ISME J.">
        <title>Energy and carbon metabolisms in a deep terrestrial subsurface fluid microbial community.</title>
        <authorList>
            <person name="Momper L."/>
            <person name="Jungbluth S.P."/>
            <person name="Lee M.D."/>
            <person name="Amend J.P."/>
        </authorList>
    </citation>
    <scope>NUCLEOTIDE SEQUENCE [LARGE SCALE GENOMIC DNA]</scope>
    <source>
        <strain evidence="5">SURF_26</strain>
    </source>
</reference>
<dbReference type="GO" id="GO:0051536">
    <property type="term" value="F:iron-sulfur cluster binding"/>
    <property type="evidence" value="ECO:0007669"/>
    <property type="project" value="UniProtKB-KW"/>
</dbReference>
<dbReference type="InterPro" id="IPR058240">
    <property type="entry name" value="rSAM_sf"/>
</dbReference>
<evidence type="ECO:0000256" key="2">
    <source>
        <dbReference type="ARBA" id="ARBA00023004"/>
    </source>
</evidence>
<dbReference type="GO" id="GO:0003824">
    <property type="term" value="F:catalytic activity"/>
    <property type="evidence" value="ECO:0007669"/>
    <property type="project" value="InterPro"/>
</dbReference>
<dbReference type="Proteomes" id="UP000266426">
    <property type="component" value="Unassembled WGS sequence"/>
</dbReference>
<dbReference type="AlphaFoldDB" id="A0A3A4QWI4"/>
<feature type="domain" description="Elp3/MiaA/NifB-like radical SAM core" evidence="4">
    <location>
        <begin position="21"/>
        <end position="241"/>
    </location>
</feature>
<dbReference type="CDD" id="cd01335">
    <property type="entry name" value="Radical_SAM"/>
    <property type="match status" value="1"/>
</dbReference>
<dbReference type="SFLD" id="SFLDG01084">
    <property type="entry name" value="Uncharacterised_Radical_SAM_Su"/>
    <property type="match status" value="1"/>
</dbReference>
<evidence type="ECO:0000259" key="4">
    <source>
        <dbReference type="SMART" id="SM00729"/>
    </source>
</evidence>
<dbReference type="Gene3D" id="3.80.30.30">
    <property type="match status" value="1"/>
</dbReference>
<evidence type="ECO:0000313" key="5">
    <source>
        <dbReference type="EMBL" id="RJP58300.1"/>
    </source>
</evidence>
<keyword evidence="1" id="KW-0479">Metal-binding</keyword>
<name>A0A3A4QWI4_9BACT</name>
<dbReference type="PANTHER" id="PTHR43432:SF3">
    <property type="entry name" value="SLR0285 PROTEIN"/>
    <property type="match status" value="1"/>
</dbReference>
<evidence type="ECO:0000313" key="6">
    <source>
        <dbReference type="Proteomes" id="UP000266426"/>
    </source>
</evidence>
<dbReference type="EMBL" id="QZJZ01000068">
    <property type="protein sequence ID" value="RJP58300.1"/>
    <property type="molecule type" value="Genomic_DNA"/>
</dbReference>
<dbReference type="SMART" id="SM00729">
    <property type="entry name" value="Elp3"/>
    <property type="match status" value="1"/>
</dbReference>
<comment type="caution">
    <text evidence="5">The sequence shown here is derived from an EMBL/GenBank/DDBJ whole genome shotgun (WGS) entry which is preliminary data.</text>
</comment>
<dbReference type="InterPro" id="IPR040086">
    <property type="entry name" value="MJ0683-like"/>
</dbReference>
<protein>
    <submittedName>
        <fullName evidence="5">Radical SAM protein</fullName>
    </submittedName>
</protein>
<evidence type="ECO:0000256" key="3">
    <source>
        <dbReference type="ARBA" id="ARBA00023014"/>
    </source>
</evidence>
<dbReference type="SFLD" id="SFLDS00029">
    <property type="entry name" value="Radical_SAM"/>
    <property type="match status" value="1"/>
</dbReference>
<evidence type="ECO:0000256" key="1">
    <source>
        <dbReference type="ARBA" id="ARBA00022723"/>
    </source>
</evidence>
<dbReference type="InterPro" id="IPR007197">
    <property type="entry name" value="rSAM"/>
</dbReference>
<sequence>MPEIREITAERILSPTQLAPADYTINPYRGCQFGCLYCYAQWNKAARKSERRWGQYVDVKINAAELLAKELQGVDGGTVMIGSTTETYQPLEAKYNLTRAVLEKLADSAMSVILLTRSDLVVRDIDILKRIQNVLICYTLNTTDNTVIRAFEPRSPLVEQRLAALRKLHENGIPVYLHVGPCLPELTDPLKLMSAVDGIVHRVDFENLNLKMVSWTALLSVLHRHFPHLIDMYERIYRDKETFVSYWDELRQRIDAVRGQFQFDTNIRFHPFDSYFAP</sequence>
<keyword evidence="2" id="KW-0408">Iron</keyword>
<dbReference type="PANTHER" id="PTHR43432">
    <property type="entry name" value="SLR0285 PROTEIN"/>
    <property type="match status" value="1"/>
</dbReference>
<gene>
    <name evidence="5" type="ORF">C4541_08265</name>
</gene>
<proteinExistence type="predicted"/>
<dbReference type="GO" id="GO:0046872">
    <property type="term" value="F:metal ion binding"/>
    <property type="evidence" value="ECO:0007669"/>
    <property type="project" value="UniProtKB-KW"/>
</dbReference>
<accession>A0A3A4QWI4</accession>
<keyword evidence="3" id="KW-0411">Iron-sulfur</keyword>
<dbReference type="InterPro" id="IPR006638">
    <property type="entry name" value="Elp3/MiaA/NifB-like_rSAM"/>
</dbReference>
<dbReference type="SUPFAM" id="SSF102114">
    <property type="entry name" value="Radical SAM enzymes"/>
    <property type="match status" value="1"/>
</dbReference>